<gene>
    <name evidence="3" type="primary">EFCAB7</name>
    <name evidence="3" type="ORF">OS493_021524</name>
</gene>
<name>A0A9W9YMI9_9CNID</name>
<dbReference type="EMBL" id="MU827315">
    <property type="protein sequence ID" value="KAJ7358748.1"/>
    <property type="molecule type" value="Genomic_DNA"/>
</dbReference>
<dbReference type="AlphaFoldDB" id="A0A9W9YMI9"/>
<evidence type="ECO:0000256" key="1">
    <source>
        <dbReference type="ARBA" id="ARBA00022723"/>
    </source>
</evidence>
<evidence type="ECO:0000256" key="2">
    <source>
        <dbReference type="ARBA" id="ARBA00022737"/>
    </source>
</evidence>
<dbReference type="Proteomes" id="UP001163046">
    <property type="component" value="Unassembled WGS sequence"/>
</dbReference>
<evidence type="ECO:0000313" key="3">
    <source>
        <dbReference type="EMBL" id="KAJ7358748.1"/>
    </source>
</evidence>
<protein>
    <submittedName>
        <fullName evidence="3">EF-hand calcium binding domain 7</fullName>
    </submittedName>
</protein>
<dbReference type="GO" id="GO:1903569">
    <property type="term" value="P:positive regulation of protein localization to ciliary membrane"/>
    <property type="evidence" value="ECO:0007669"/>
    <property type="project" value="TreeGrafter"/>
</dbReference>
<keyword evidence="4" id="KW-1185">Reference proteome</keyword>
<dbReference type="PANTHER" id="PTHR46819">
    <property type="entry name" value="EF-HAND CALCIUM-BINDING DOMAIN-CONTAINING PROTEIN 7"/>
    <property type="match status" value="1"/>
</dbReference>
<accession>A0A9W9YMI9</accession>
<keyword evidence="2" id="KW-0677">Repeat</keyword>
<comment type="caution">
    <text evidence="3">The sequence shown here is derived from an EMBL/GenBank/DDBJ whole genome shotgun (WGS) entry which is preliminary data.</text>
</comment>
<dbReference type="GO" id="GO:0060170">
    <property type="term" value="C:ciliary membrane"/>
    <property type="evidence" value="ECO:0007669"/>
    <property type="project" value="TreeGrafter"/>
</dbReference>
<organism evidence="3 4">
    <name type="scientific">Desmophyllum pertusum</name>
    <dbReference type="NCBI Taxonomy" id="174260"/>
    <lineage>
        <taxon>Eukaryota</taxon>
        <taxon>Metazoa</taxon>
        <taxon>Cnidaria</taxon>
        <taxon>Anthozoa</taxon>
        <taxon>Hexacorallia</taxon>
        <taxon>Scleractinia</taxon>
        <taxon>Caryophylliina</taxon>
        <taxon>Caryophylliidae</taxon>
        <taxon>Desmophyllum</taxon>
    </lineage>
</organism>
<dbReference type="InterPro" id="IPR052266">
    <property type="entry name" value="Miro-EF-hand_domain"/>
</dbReference>
<reference evidence="3" key="1">
    <citation type="submission" date="2023-01" db="EMBL/GenBank/DDBJ databases">
        <title>Genome assembly of the deep-sea coral Lophelia pertusa.</title>
        <authorList>
            <person name="Herrera S."/>
            <person name="Cordes E."/>
        </authorList>
    </citation>
    <scope>NUCLEOTIDE SEQUENCE</scope>
    <source>
        <strain evidence="3">USNM1676648</strain>
        <tissue evidence="3">Polyp</tissue>
    </source>
</reference>
<sequence>MEKAVVSSVLNNISRKENVRGMRDLILYKYESAIRVTLVLQNLSHSDVVVRVDCSNSKNCLSNRGDLDYTIKLDANSTEVAHHFVPQDARREWIVKHSLTIEQ</sequence>
<dbReference type="PANTHER" id="PTHR46819:SF1">
    <property type="entry name" value="EF-HAND CALCIUM-BINDING DOMAIN-CONTAINING PROTEIN 7"/>
    <property type="match status" value="1"/>
</dbReference>
<keyword evidence="1" id="KW-0479">Metal-binding</keyword>
<dbReference type="GO" id="GO:0046872">
    <property type="term" value="F:metal ion binding"/>
    <property type="evidence" value="ECO:0007669"/>
    <property type="project" value="UniProtKB-KW"/>
</dbReference>
<proteinExistence type="predicted"/>
<evidence type="ECO:0000313" key="4">
    <source>
        <dbReference type="Proteomes" id="UP001163046"/>
    </source>
</evidence>
<dbReference type="OrthoDB" id="26525at2759"/>
<dbReference type="GO" id="GO:0098797">
    <property type="term" value="C:plasma membrane protein complex"/>
    <property type="evidence" value="ECO:0007669"/>
    <property type="project" value="TreeGrafter"/>
</dbReference>